<feature type="compositionally biased region" description="Acidic residues" evidence="1">
    <location>
        <begin position="137"/>
        <end position="147"/>
    </location>
</feature>
<name>A0AAQ3JXR3_9LILI</name>
<sequence>MSSRRGGNRTAPADDPQSEVEQLLRAAEDDLLLKLRVGSSSSSFDPDLARRLEALKSPPPPPSSAVPRQAPASRPAETVGSASAASADEELGKVLGDDLSARFAALKASSSGPRVADLGTEKPDLVRPEARTSHIEVEEDGDDDRDDDGVSKKEVDKLMQWAMDAARLDPSKSDDETDGGVSGSSEDEEEEGDLELKKKKVEERNKMNGKPKKWFFF</sequence>
<feature type="region of interest" description="Disordered" evidence="1">
    <location>
        <begin position="107"/>
        <end position="203"/>
    </location>
</feature>
<gene>
    <name evidence="2" type="ORF">Cni_G06792</name>
</gene>
<dbReference type="Proteomes" id="UP001327560">
    <property type="component" value="Chromosome 2"/>
</dbReference>
<organism evidence="2 3">
    <name type="scientific">Canna indica</name>
    <name type="common">Indian-shot</name>
    <dbReference type="NCBI Taxonomy" id="4628"/>
    <lineage>
        <taxon>Eukaryota</taxon>
        <taxon>Viridiplantae</taxon>
        <taxon>Streptophyta</taxon>
        <taxon>Embryophyta</taxon>
        <taxon>Tracheophyta</taxon>
        <taxon>Spermatophyta</taxon>
        <taxon>Magnoliopsida</taxon>
        <taxon>Liliopsida</taxon>
        <taxon>Zingiberales</taxon>
        <taxon>Cannaceae</taxon>
        <taxon>Canna</taxon>
    </lineage>
</organism>
<evidence type="ECO:0000256" key="1">
    <source>
        <dbReference type="SAM" id="MobiDB-lite"/>
    </source>
</evidence>
<feature type="compositionally biased region" description="Basic and acidic residues" evidence="1">
    <location>
        <begin position="148"/>
        <end position="157"/>
    </location>
</feature>
<feature type="compositionally biased region" description="Basic and acidic residues" evidence="1">
    <location>
        <begin position="194"/>
        <end position="203"/>
    </location>
</feature>
<protein>
    <submittedName>
        <fullName evidence="2">Uncharacterized protein</fullName>
    </submittedName>
</protein>
<feature type="compositionally biased region" description="Low complexity" evidence="1">
    <location>
        <begin position="65"/>
        <end position="76"/>
    </location>
</feature>
<feature type="compositionally biased region" description="Basic and acidic residues" evidence="1">
    <location>
        <begin position="119"/>
        <end position="136"/>
    </location>
</feature>
<dbReference type="AlphaFoldDB" id="A0AAQ3JXR3"/>
<feature type="region of interest" description="Disordered" evidence="1">
    <location>
        <begin position="37"/>
        <end position="87"/>
    </location>
</feature>
<keyword evidence="3" id="KW-1185">Reference proteome</keyword>
<proteinExistence type="predicted"/>
<dbReference type="EMBL" id="CP136891">
    <property type="protein sequence ID" value="WOK98082.1"/>
    <property type="molecule type" value="Genomic_DNA"/>
</dbReference>
<reference evidence="2 3" key="1">
    <citation type="submission" date="2023-10" db="EMBL/GenBank/DDBJ databases">
        <title>Chromosome-scale genome assembly provides insights into flower coloration mechanisms of Canna indica.</title>
        <authorList>
            <person name="Li C."/>
        </authorList>
    </citation>
    <scope>NUCLEOTIDE SEQUENCE [LARGE SCALE GENOMIC DNA]</scope>
    <source>
        <tissue evidence="2">Flower</tissue>
    </source>
</reference>
<feature type="region of interest" description="Disordered" evidence="1">
    <location>
        <begin position="1"/>
        <end position="20"/>
    </location>
</feature>
<accession>A0AAQ3JXR3</accession>
<evidence type="ECO:0000313" key="3">
    <source>
        <dbReference type="Proteomes" id="UP001327560"/>
    </source>
</evidence>
<evidence type="ECO:0000313" key="2">
    <source>
        <dbReference type="EMBL" id="WOK98082.1"/>
    </source>
</evidence>